<dbReference type="PANTHER" id="PTHR36154">
    <property type="entry name" value="DNA-BINDING TRANSCRIPTIONAL ACTIVATOR ALPA"/>
    <property type="match status" value="1"/>
</dbReference>
<sequence length="77" mass="8683">MRFIRLKEVISKTGLSRSSIYSLIKEGRFPTSVPIGSRAVAWVESEVEEFLEESVQERDSASNGGFGGDGYRTYVYR</sequence>
<dbReference type="PANTHER" id="PTHR36154:SF1">
    <property type="entry name" value="DNA-BINDING TRANSCRIPTIONAL ACTIVATOR ALPA"/>
    <property type="match status" value="1"/>
</dbReference>
<dbReference type="EMBL" id="MKFT01000034">
    <property type="protein sequence ID" value="OHY90174.1"/>
    <property type="molecule type" value="Genomic_DNA"/>
</dbReference>
<gene>
    <name evidence="2" type="ORF">BI375_07970</name>
</gene>
<evidence type="ECO:0000256" key="1">
    <source>
        <dbReference type="SAM" id="MobiDB-lite"/>
    </source>
</evidence>
<keyword evidence="3" id="KW-1185">Reference proteome</keyword>
<proteinExistence type="predicted"/>
<protein>
    <submittedName>
        <fullName evidence="2">Transcriptional regulator</fullName>
    </submittedName>
</protein>
<feature type="region of interest" description="Disordered" evidence="1">
    <location>
        <begin position="54"/>
        <end position="77"/>
    </location>
</feature>
<comment type="caution">
    <text evidence="2">The sequence shown here is derived from an EMBL/GenBank/DDBJ whole genome shotgun (WGS) entry which is preliminary data.</text>
</comment>
<dbReference type="Proteomes" id="UP000180133">
    <property type="component" value="Unassembled WGS sequence"/>
</dbReference>
<accession>A0ABX3D567</accession>
<dbReference type="InterPro" id="IPR010260">
    <property type="entry name" value="AlpA"/>
</dbReference>
<organism evidence="2 3">
    <name type="scientific">Vibrio rotiferianus</name>
    <dbReference type="NCBI Taxonomy" id="190895"/>
    <lineage>
        <taxon>Bacteria</taxon>
        <taxon>Pseudomonadati</taxon>
        <taxon>Pseudomonadota</taxon>
        <taxon>Gammaproteobacteria</taxon>
        <taxon>Vibrionales</taxon>
        <taxon>Vibrionaceae</taxon>
        <taxon>Vibrio</taxon>
    </lineage>
</organism>
<dbReference type="RefSeq" id="WP_071234934.1">
    <property type="nucleotide sequence ID" value="NZ_KV861317.1"/>
</dbReference>
<dbReference type="Pfam" id="PF05930">
    <property type="entry name" value="Phage_AlpA"/>
    <property type="match status" value="1"/>
</dbReference>
<evidence type="ECO:0000313" key="2">
    <source>
        <dbReference type="EMBL" id="OHY90174.1"/>
    </source>
</evidence>
<reference evidence="2 3" key="1">
    <citation type="submission" date="2016-09" db="EMBL/GenBank/DDBJ databases">
        <title>Isolation, identification and antibiotic sensitivity analysis of bacterial pathogen from juvenile Hippocampus erectus with tail-rotted disease.</title>
        <authorList>
            <person name="Yang Q."/>
        </authorList>
    </citation>
    <scope>NUCLEOTIDE SEQUENCE [LARGE SCALE GENOMIC DNA]</scope>
    <source>
        <strain evidence="2 3">HM-10</strain>
    </source>
</reference>
<name>A0ABX3D567_9VIBR</name>
<dbReference type="InterPro" id="IPR052931">
    <property type="entry name" value="Prophage_regulatory_activator"/>
</dbReference>
<evidence type="ECO:0000313" key="3">
    <source>
        <dbReference type="Proteomes" id="UP000180133"/>
    </source>
</evidence>
<dbReference type="Gene3D" id="1.10.238.160">
    <property type="match status" value="1"/>
</dbReference>